<gene>
    <name evidence="3" type="ORF">RND61_08745</name>
</gene>
<name>A0ABU3QHC2_9ACTN</name>
<dbReference type="Gene3D" id="2.115.10.10">
    <property type="entry name" value="Tachylectin 2"/>
    <property type="match status" value="1"/>
</dbReference>
<dbReference type="Gene3D" id="2.20.25.650">
    <property type="entry name" value="Tachylectin-2-like"/>
    <property type="match status" value="1"/>
</dbReference>
<feature type="signal peptide" evidence="2">
    <location>
        <begin position="1"/>
        <end position="35"/>
    </location>
</feature>
<sequence>MRGQGRTGSARMRSAAVAATAAALLAAGTGGVAGAAPNGATAATFTLGMPDAPAGGGVTHTVKVNASANGRFELTMEPAEGFRWWNLDTEASALNRGRLTGGPGVTCWEEPFDNGEQRALCDVPAGTSTLTYSVRPAAGMEAWGIEANVSFRPEGSTATSTGQAVFHVLSDDRVEMSYRVFGRDSAGRLYSHETLPQEWEPLAPGMRWDHGSGWGAFDAVTKLSPIGVDNRGGGVVAREPSGTLWYYPASGVKGMRNVFKPRVRVGTGWSAHTSVRGTGDVTGDGHADLVARDKAGVLWLYRGTGVEEAPFAARTRVGSGWQVYNALTGGVDSTGDGIADLFARDTAGALWLYRGTGNAARPYAPRIKVGRSGWNAYTAIIAPGDGSPAGRGALLVRDKAGTLYWYDGTGVATAPLKARRPAGQGSQPYNAWM</sequence>
<dbReference type="InterPro" id="IPR028994">
    <property type="entry name" value="Integrin_alpha_N"/>
</dbReference>
<accession>A0ABU3QHC2</accession>
<proteinExistence type="predicted"/>
<evidence type="ECO:0000256" key="2">
    <source>
        <dbReference type="SAM" id="SignalP"/>
    </source>
</evidence>
<keyword evidence="4" id="KW-1185">Reference proteome</keyword>
<dbReference type="RefSeq" id="WP_315877240.1">
    <property type="nucleotide sequence ID" value="NZ_JAWCTQ010000007.1"/>
</dbReference>
<protein>
    <submittedName>
        <fullName evidence="3">VCBS repeat-containing protein</fullName>
    </submittedName>
</protein>
<keyword evidence="1 2" id="KW-0732">Signal</keyword>
<dbReference type="SUPFAM" id="SSF69318">
    <property type="entry name" value="Integrin alpha N-terminal domain"/>
    <property type="match status" value="1"/>
</dbReference>
<evidence type="ECO:0000313" key="3">
    <source>
        <dbReference type="EMBL" id="MDT9682160.1"/>
    </source>
</evidence>
<reference evidence="3 4" key="1">
    <citation type="submission" date="2023-09" db="EMBL/GenBank/DDBJ databases">
        <title>Streptomyces sp. nov.: A antagonism against Alternaria gaisen Producing Streptochlin, Isolated from Tamarix root soil.</title>
        <authorList>
            <person name="Chen Y."/>
        </authorList>
    </citation>
    <scope>NUCLEOTIDE SEQUENCE [LARGE SCALE GENOMIC DNA]</scope>
    <source>
        <strain evidence="3 4">TRM76323</strain>
    </source>
</reference>
<dbReference type="Pfam" id="PF13517">
    <property type="entry name" value="FG-GAP_3"/>
    <property type="match status" value="1"/>
</dbReference>
<dbReference type="Proteomes" id="UP001250181">
    <property type="component" value="Unassembled WGS sequence"/>
</dbReference>
<comment type="caution">
    <text evidence="3">The sequence shown here is derived from an EMBL/GenBank/DDBJ whole genome shotgun (WGS) entry which is preliminary data.</text>
</comment>
<evidence type="ECO:0000256" key="1">
    <source>
        <dbReference type="ARBA" id="ARBA00022729"/>
    </source>
</evidence>
<dbReference type="InterPro" id="IPR013517">
    <property type="entry name" value="FG-GAP"/>
</dbReference>
<organism evidence="3 4">
    <name type="scientific">Streptomyces tamarix</name>
    <dbReference type="NCBI Taxonomy" id="3078565"/>
    <lineage>
        <taxon>Bacteria</taxon>
        <taxon>Bacillati</taxon>
        <taxon>Actinomycetota</taxon>
        <taxon>Actinomycetes</taxon>
        <taxon>Kitasatosporales</taxon>
        <taxon>Streptomycetaceae</taxon>
        <taxon>Streptomyces</taxon>
    </lineage>
</organism>
<dbReference type="EMBL" id="JAWCTQ010000007">
    <property type="protein sequence ID" value="MDT9682160.1"/>
    <property type="molecule type" value="Genomic_DNA"/>
</dbReference>
<evidence type="ECO:0000313" key="4">
    <source>
        <dbReference type="Proteomes" id="UP001250181"/>
    </source>
</evidence>
<feature type="chain" id="PRO_5045371815" evidence="2">
    <location>
        <begin position="36"/>
        <end position="433"/>
    </location>
</feature>